<evidence type="ECO:0000256" key="1">
    <source>
        <dbReference type="SAM" id="MobiDB-lite"/>
    </source>
</evidence>
<sequence>MSAPRPRLSCKAVSKRLRPDDPPDRARTSHANRWTVRASGDWSKKTRRKSRSTLIGAKGIAYKKIAYRDVKNRQIWRAFNMKVGEEFQIREDDWSWQLIAPPATKLYVRITSRPSDKTSLIFTDFNIHSAPSDMVQRALDVVRGTFRGPSSGMRLQFLDIFPQRTDFGEDEKKEIILRHDQILNLIKEHGIRQGYTVENSFLDLRGGKYDTIVITG</sequence>
<organism evidence="2 3">
    <name type="scientific">Primorskyibacter flagellatus</name>
    <dbReference type="NCBI Taxonomy" id="1387277"/>
    <lineage>
        <taxon>Bacteria</taxon>
        <taxon>Pseudomonadati</taxon>
        <taxon>Pseudomonadota</taxon>
        <taxon>Alphaproteobacteria</taxon>
        <taxon>Rhodobacterales</taxon>
        <taxon>Roseobacteraceae</taxon>
        <taxon>Primorskyibacter</taxon>
    </lineage>
</organism>
<reference evidence="2 3" key="1">
    <citation type="submission" date="2017-04" db="EMBL/GenBank/DDBJ databases">
        <authorList>
            <person name="Afonso C.L."/>
            <person name="Miller P.J."/>
            <person name="Scott M.A."/>
            <person name="Spackman E."/>
            <person name="Goraichik I."/>
            <person name="Dimitrov K.M."/>
            <person name="Suarez D.L."/>
            <person name="Swayne D.E."/>
        </authorList>
    </citation>
    <scope>NUCLEOTIDE SEQUENCE [LARGE SCALE GENOMIC DNA]</scope>
    <source>
        <strain evidence="2 3">CGMCC 1.12644</strain>
    </source>
</reference>
<evidence type="ECO:0000313" key="3">
    <source>
        <dbReference type="Proteomes" id="UP000192330"/>
    </source>
</evidence>
<dbReference type="EMBL" id="FWYD01000033">
    <property type="protein sequence ID" value="SMD10566.1"/>
    <property type="molecule type" value="Genomic_DNA"/>
</dbReference>
<name>A0A1W2EMP4_9RHOB</name>
<proteinExistence type="predicted"/>
<feature type="region of interest" description="Disordered" evidence="1">
    <location>
        <begin position="1"/>
        <end position="30"/>
    </location>
</feature>
<dbReference type="AlphaFoldDB" id="A0A1W2EMP4"/>
<accession>A0A1W2EMP4</accession>
<keyword evidence="3" id="KW-1185">Reference proteome</keyword>
<protein>
    <submittedName>
        <fullName evidence="2">Uncharacterized protein</fullName>
    </submittedName>
</protein>
<feature type="compositionally biased region" description="Basic and acidic residues" evidence="1">
    <location>
        <begin position="17"/>
        <end position="27"/>
    </location>
</feature>
<dbReference type="Proteomes" id="UP000192330">
    <property type="component" value="Unassembled WGS sequence"/>
</dbReference>
<dbReference type="STRING" id="1387277.SAMN06295998_1333"/>
<evidence type="ECO:0000313" key="2">
    <source>
        <dbReference type="EMBL" id="SMD10566.1"/>
    </source>
</evidence>
<gene>
    <name evidence="2" type="ORF">SAMN06295998_1333</name>
</gene>